<dbReference type="AlphaFoldDB" id="A0A1D9QHM9"/>
<dbReference type="Proteomes" id="UP000177798">
    <property type="component" value="Chromosome 13"/>
</dbReference>
<proteinExistence type="predicted"/>
<organism evidence="2 3">
    <name type="scientific">Sclerotinia sclerotiorum (strain ATCC 18683 / 1980 / Ss-1)</name>
    <name type="common">White mold</name>
    <name type="synonym">Whetzelinia sclerotiorum</name>
    <dbReference type="NCBI Taxonomy" id="665079"/>
    <lineage>
        <taxon>Eukaryota</taxon>
        <taxon>Fungi</taxon>
        <taxon>Dikarya</taxon>
        <taxon>Ascomycota</taxon>
        <taxon>Pezizomycotina</taxon>
        <taxon>Leotiomycetes</taxon>
        <taxon>Helotiales</taxon>
        <taxon>Sclerotiniaceae</taxon>
        <taxon>Sclerotinia</taxon>
    </lineage>
</organism>
<dbReference type="OrthoDB" id="3505678at2759"/>
<accession>A0A1D9QHM9</accession>
<gene>
    <name evidence="2" type="ORF">sscle_13g092160</name>
</gene>
<protein>
    <submittedName>
        <fullName evidence="2">Uncharacterized protein</fullName>
    </submittedName>
</protein>
<evidence type="ECO:0000313" key="2">
    <source>
        <dbReference type="EMBL" id="APA14446.1"/>
    </source>
</evidence>
<evidence type="ECO:0000313" key="3">
    <source>
        <dbReference type="Proteomes" id="UP000177798"/>
    </source>
</evidence>
<evidence type="ECO:0000256" key="1">
    <source>
        <dbReference type="SAM" id="MobiDB-lite"/>
    </source>
</evidence>
<dbReference type="EMBL" id="CP017826">
    <property type="protein sequence ID" value="APA14446.1"/>
    <property type="molecule type" value="Genomic_DNA"/>
</dbReference>
<dbReference type="VEuPathDB" id="FungiDB:sscle_13g092160"/>
<feature type="region of interest" description="Disordered" evidence="1">
    <location>
        <begin position="35"/>
        <end position="82"/>
    </location>
</feature>
<reference evidence="3" key="1">
    <citation type="journal article" date="2017" name="Genome Biol. Evol.">
        <title>The complete genome sequence of the phytopathogenic fungus Sclerotinia sclerotiorum reveals insights into the genome architecture of broad host range pathogens.</title>
        <authorList>
            <person name="Derbyshire M."/>
            <person name="Denton-Giles M."/>
            <person name="Hegedus D."/>
            <person name="Seifbarghy S."/>
            <person name="Rollins J."/>
            <person name="van Kan J."/>
            <person name="Seidl M.F."/>
            <person name="Faino L."/>
            <person name="Mbengue M."/>
            <person name="Navaud O."/>
            <person name="Raffaele S."/>
            <person name="Hammond-Kosack K."/>
            <person name="Heard S."/>
            <person name="Oliver R."/>
        </authorList>
    </citation>
    <scope>NUCLEOTIDE SEQUENCE [LARGE SCALE GENOMIC DNA]</scope>
    <source>
        <strain evidence="3">ATCC 18683 / 1980 / Ss-1</strain>
    </source>
</reference>
<name>A0A1D9QHM9_SCLS1</name>
<sequence>MRNCLTRLEAEMLAPPPVPGNWEYLGPRKAITMSSQGMKIRRRRKRESEDERHRNGNHFQLGRRETSSGIEGLTFDYAGRPV</sequence>